<name>A0A0F8YCG1_9ZZZZ</name>
<feature type="non-terminal residue" evidence="1">
    <location>
        <position position="123"/>
    </location>
</feature>
<comment type="caution">
    <text evidence="1">The sequence shown here is derived from an EMBL/GenBank/DDBJ whole genome shotgun (WGS) entry which is preliminary data.</text>
</comment>
<dbReference type="AlphaFoldDB" id="A0A0F8YCG1"/>
<accession>A0A0F8YCG1</accession>
<gene>
    <name evidence="1" type="ORF">LCGC14_3110950</name>
</gene>
<evidence type="ECO:0000313" key="1">
    <source>
        <dbReference type="EMBL" id="KKK51839.1"/>
    </source>
</evidence>
<organism evidence="1">
    <name type="scientific">marine sediment metagenome</name>
    <dbReference type="NCBI Taxonomy" id="412755"/>
    <lineage>
        <taxon>unclassified sequences</taxon>
        <taxon>metagenomes</taxon>
        <taxon>ecological metagenomes</taxon>
    </lineage>
</organism>
<sequence length="123" mass="13513">MATERISIRLDVDDNLTGALNRASTALTGMQAPVSRMQAGFSRLQAAVVTFNQAFQLIGGIARTVSRAFLEVIETADEFRKTRIRLESMTGSIKASEEALQKLIDLAQKTPQTLLTLQNAFVR</sequence>
<dbReference type="EMBL" id="LAZR01067310">
    <property type="protein sequence ID" value="KKK51839.1"/>
    <property type="molecule type" value="Genomic_DNA"/>
</dbReference>
<protein>
    <submittedName>
        <fullName evidence="1">Uncharacterized protein</fullName>
    </submittedName>
</protein>
<proteinExistence type="predicted"/>
<reference evidence="1" key="1">
    <citation type="journal article" date="2015" name="Nature">
        <title>Complex archaea that bridge the gap between prokaryotes and eukaryotes.</title>
        <authorList>
            <person name="Spang A."/>
            <person name="Saw J.H."/>
            <person name="Jorgensen S.L."/>
            <person name="Zaremba-Niedzwiedzka K."/>
            <person name="Martijn J."/>
            <person name="Lind A.E."/>
            <person name="van Eijk R."/>
            <person name="Schleper C."/>
            <person name="Guy L."/>
            <person name="Ettema T.J."/>
        </authorList>
    </citation>
    <scope>NUCLEOTIDE SEQUENCE</scope>
</reference>